<dbReference type="PANTHER" id="PTHR44307:SF2">
    <property type="entry name" value="PHOSPHOETHANOLAMINE METHYLTRANSFERASE ISOFORM X1"/>
    <property type="match status" value="1"/>
</dbReference>
<evidence type="ECO:0000259" key="5">
    <source>
        <dbReference type="Pfam" id="PF08241"/>
    </source>
</evidence>
<evidence type="ECO:0000313" key="7">
    <source>
        <dbReference type="Proteomes" id="UP001199816"/>
    </source>
</evidence>
<dbReference type="CDD" id="cd02440">
    <property type="entry name" value="AdoMet_MTases"/>
    <property type="match status" value="1"/>
</dbReference>
<gene>
    <name evidence="6" type="ORF">LQ567_03860</name>
</gene>
<evidence type="ECO:0000313" key="6">
    <source>
        <dbReference type="EMBL" id="MCD2421883.1"/>
    </source>
</evidence>
<dbReference type="SUPFAM" id="SSF53335">
    <property type="entry name" value="S-adenosyl-L-methionine-dependent methyltransferases"/>
    <property type="match status" value="1"/>
</dbReference>
<dbReference type="Gene3D" id="3.40.50.150">
    <property type="entry name" value="Vaccinia Virus protein VP39"/>
    <property type="match status" value="1"/>
</dbReference>
<dbReference type="GO" id="GO:0008168">
    <property type="term" value="F:methyltransferase activity"/>
    <property type="evidence" value="ECO:0007669"/>
    <property type="project" value="UniProtKB-KW"/>
</dbReference>
<organism evidence="6 7">
    <name type="scientific">Niabella pedocola</name>
    <dbReference type="NCBI Taxonomy" id="1752077"/>
    <lineage>
        <taxon>Bacteria</taxon>
        <taxon>Pseudomonadati</taxon>
        <taxon>Bacteroidota</taxon>
        <taxon>Chitinophagia</taxon>
        <taxon>Chitinophagales</taxon>
        <taxon>Chitinophagaceae</taxon>
        <taxon>Niabella</taxon>
    </lineage>
</organism>
<keyword evidence="2 6" id="KW-0489">Methyltransferase</keyword>
<keyword evidence="3" id="KW-0808">Transferase</keyword>
<dbReference type="Pfam" id="PF08241">
    <property type="entry name" value="Methyltransf_11"/>
    <property type="match status" value="1"/>
</dbReference>
<feature type="domain" description="Methyltransferase type 11" evidence="5">
    <location>
        <begin position="52"/>
        <end position="149"/>
    </location>
</feature>
<protein>
    <submittedName>
        <fullName evidence="6">Class I SAM-dependent methyltransferase</fullName>
    </submittedName>
</protein>
<sequence>MNDNDLKNLAAQLRQPDGAMGIEVADMMHTTNIGMTVHAIDRLPIAENSRILELGHGNGKHLPYLLQQNEGITYYGLEISKAMRHEAVSHSQGFVEKKQAVFQLYDGLHIPFADHYLDGIFTVNTIYFWQDPEFLLSELYRVLKPGGRLNITFAQKSFMEILPFTKYGFTLYDNEKMEQLIKKSPFTIADMATQVEAIESKTGDRISREFTTVSIEK</sequence>
<dbReference type="InterPro" id="IPR013216">
    <property type="entry name" value="Methyltransf_11"/>
</dbReference>
<comment type="pathway">
    <text evidence="4">Phospholipid metabolism.</text>
</comment>
<proteinExistence type="predicted"/>
<dbReference type="InterPro" id="IPR029063">
    <property type="entry name" value="SAM-dependent_MTases_sf"/>
</dbReference>
<name>A0ABS8PNL4_9BACT</name>
<dbReference type="PANTHER" id="PTHR44307">
    <property type="entry name" value="PHOSPHOETHANOLAMINE METHYLTRANSFERASE"/>
    <property type="match status" value="1"/>
</dbReference>
<dbReference type="EMBL" id="JAJNEC010000004">
    <property type="protein sequence ID" value="MCD2421883.1"/>
    <property type="molecule type" value="Genomic_DNA"/>
</dbReference>
<dbReference type="GO" id="GO:0032259">
    <property type="term" value="P:methylation"/>
    <property type="evidence" value="ECO:0007669"/>
    <property type="project" value="UniProtKB-KW"/>
</dbReference>
<comment type="caution">
    <text evidence="6">The sequence shown here is derived from an EMBL/GenBank/DDBJ whole genome shotgun (WGS) entry which is preliminary data.</text>
</comment>
<evidence type="ECO:0000256" key="4">
    <source>
        <dbReference type="ARBA" id="ARBA00025707"/>
    </source>
</evidence>
<accession>A0ABS8PNL4</accession>
<evidence type="ECO:0000256" key="3">
    <source>
        <dbReference type="ARBA" id="ARBA00022679"/>
    </source>
</evidence>
<dbReference type="RefSeq" id="WP_231002788.1">
    <property type="nucleotide sequence ID" value="NZ_JAJNEC010000004.1"/>
</dbReference>
<dbReference type="Proteomes" id="UP001199816">
    <property type="component" value="Unassembled WGS sequence"/>
</dbReference>
<reference evidence="6 7" key="1">
    <citation type="submission" date="2021-11" db="EMBL/GenBank/DDBJ databases">
        <title>Genomic of Niabella pedocola.</title>
        <authorList>
            <person name="Wu T."/>
        </authorList>
    </citation>
    <scope>NUCLEOTIDE SEQUENCE [LARGE SCALE GENOMIC DNA]</scope>
    <source>
        <strain evidence="6 7">JCM 31011</strain>
    </source>
</reference>
<evidence type="ECO:0000256" key="1">
    <source>
        <dbReference type="ARBA" id="ARBA00005189"/>
    </source>
</evidence>
<evidence type="ECO:0000256" key="2">
    <source>
        <dbReference type="ARBA" id="ARBA00022603"/>
    </source>
</evidence>
<keyword evidence="7" id="KW-1185">Reference proteome</keyword>
<comment type="pathway">
    <text evidence="1">Lipid metabolism.</text>
</comment>